<dbReference type="OMA" id="QFYEDKK"/>
<dbReference type="InterPro" id="IPR014848">
    <property type="entry name" value="Rgp1"/>
</dbReference>
<dbReference type="GeneID" id="96901993"/>
<proteinExistence type="predicted"/>
<dbReference type="RefSeq" id="XP_003674807.1">
    <property type="nucleotide sequence ID" value="XM_003674759.1"/>
</dbReference>
<dbReference type="EMBL" id="HE576753">
    <property type="protein sequence ID" value="CCC68433.1"/>
    <property type="molecule type" value="Genomic_DNA"/>
</dbReference>
<reference key="2">
    <citation type="submission" date="2011-08" db="EMBL/GenBank/DDBJ databases">
        <title>Genome sequence of Naumovozyma castellii.</title>
        <authorList>
            <person name="Gordon J.L."/>
            <person name="Armisen D."/>
            <person name="Proux-Wera E."/>
            <person name="OhEigeartaigh S.S."/>
            <person name="Byrne K.P."/>
            <person name="Wolfe K.H."/>
        </authorList>
    </citation>
    <scope>NUCLEOTIDE SEQUENCE</scope>
    <source>
        <strain>Type strain:CBS 4309</strain>
    </source>
</reference>
<evidence type="ECO:0008006" key="3">
    <source>
        <dbReference type="Google" id="ProtNLM"/>
    </source>
</evidence>
<name>G0VBV7_NAUCA</name>
<dbReference type="Proteomes" id="UP000001640">
    <property type="component" value="Chromosome 2"/>
</dbReference>
<dbReference type="FunCoup" id="G0VBV7">
    <property type="interactions" value="70"/>
</dbReference>
<dbReference type="eggNOG" id="KOG4469">
    <property type="taxonomic scope" value="Eukaryota"/>
</dbReference>
<organism evidence="1 2">
    <name type="scientific">Naumovozyma castellii</name>
    <name type="common">Yeast</name>
    <name type="synonym">Saccharomyces castellii</name>
    <dbReference type="NCBI Taxonomy" id="27288"/>
    <lineage>
        <taxon>Eukaryota</taxon>
        <taxon>Fungi</taxon>
        <taxon>Dikarya</taxon>
        <taxon>Ascomycota</taxon>
        <taxon>Saccharomycotina</taxon>
        <taxon>Saccharomycetes</taxon>
        <taxon>Saccharomycetales</taxon>
        <taxon>Saccharomycetaceae</taxon>
        <taxon>Naumovozyma</taxon>
    </lineage>
</organism>
<protein>
    <recommendedName>
        <fullName evidence="3">Rgp1</fullName>
    </recommendedName>
</protein>
<dbReference type="PANTHER" id="PTHR12507">
    <property type="entry name" value="REDUCED GROWTH PHENOTYPE 1 RGP1, YEAST -RELATED"/>
    <property type="match status" value="1"/>
</dbReference>
<evidence type="ECO:0000313" key="1">
    <source>
        <dbReference type="EMBL" id="CCC68433.1"/>
    </source>
</evidence>
<reference evidence="1 2" key="1">
    <citation type="journal article" date="2011" name="Proc. Natl. Acad. Sci. U.S.A.">
        <title>Evolutionary erosion of yeast sex chromosomes by mating-type switching accidents.</title>
        <authorList>
            <person name="Gordon J.L."/>
            <person name="Armisen D."/>
            <person name="Proux-Wera E."/>
            <person name="Oheigeartaigh S.S."/>
            <person name="Byrne K.P."/>
            <person name="Wolfe K.H."/>
        </authorList>
    </citation>
    <scope>NUCLEOTIDE SEQUENCE [LARGE SCALE GENOMIC DNA]</scope>
    <source>
        <strain evidence="2">ATCC 76901 / BCRC 22586 / CBS 4309 / NBRC 1992 / NRRL Y-12630</strain>
    </source>
</reference>
<evidence type="ECO:0000313" key="2">
    <source>
        <dbReference type="Proteomes" id="UP000001640"/>
    </source>
</evidence>
<dbReference type="HOGENOM" id="CLU_030995_0_0_1"/>
<dbReference type="GO" id="GO:0034066">
    <property type="term" value="C:Ric1-Rgp1 guanyl-nucleotide exchange factor complex"/>
    <property type="evidence" value="ECO:0007669"/>
    <property type="project" value="EnsemblFungi"/>
</dbReference>
<dbReference type="KEGG" id="ncs:NCAS_0B03490"/>
<accession>G0VBV7</accession>
<dbReference type="GO" id="GO:0005085">
    <property type="term" value="F:guanyl-nucleotide exchange factor activity"/>
    <property type="evidence" value="ECO:0007669"/>
    <property type="project" value="EnsemblFungi"/>
</dbReference>
<dbReference type="InParanoid" id="G0VBV7"/>
<gene>
    <name evidence="1" type="primary">NCAS0B03490</name>
    <name evidence="1" type="ordered locus">NCAS_0B03490</name>
</gene>
<dbReference type="OrthoDB" id="1918at2759"/>
<sequence length="642" mass="72714">MHTHRIDSFLISDNVRLEIVHESNPYFAGEHISMVFRLRHLGLPQEYEQITTELNELHQKIEEKASNPAQKEAETKNNSTWTMKSLFQSIRRTDGQADENSPTEQEKLLLVELMKKLEYHKPVELISSFVQVSGICQFDPDIINSEKFDDIGNKMAGIDRLASRNLTSKVNQEEEISHYYNSDYTSVTNGLLSYGDKNAVSTNADVVLELGSIQNIPEYKQIPIFIVPQTLLFTELTLEAGEVKVFHFRTARLPKELVPTYLNSQNISINYSLEFGVSKITSETMNPYLVKVPITVSPFVDSSGCQFMATLNKKPFILKPGSVKQLKKTHSNKRKVSTASTVSFGRRNSSIVDSQETNELVEKAKQNFIKLVKSNQNGSKHIEELVDLQLQVQFPPLDDTSDNDSSYLNKDGVEFVSSKETSHYSVRDTISLLREMSSTGMVKEGNDAKPDDATLPILQQQLTNLQKNYLINRNGEQIAKLTFSKEFFTISEDIDLMLSFSKDSPTSRKVTAVTVTLESFESINSKFIIDSMDKHGVPKVTAIYESHHICFDECSSLPVKLLVPKSPMNQLSSQFKTDVFQLKYMLLFKFVLADRSKNVALEQFYEDKKGTLFHSKESLEGESFSCRVPVVVLPTIHDMGGW</sequence>
<dbReference type="GO" id="GO:0042147">
    <property type="term" value="P:retrograde transport, endosome to Golgi"/>
    <property type="evidence" value="ECO:0007669"/>
    <property type="project" value="EnsemblFungi"/>
</dbReference>
<dbReference type="GO" id="GO:0000139">
    <property type="term" value="C:Golgi membrane"/>
    <property type="evidence" value="ECO:0007669"/>
    <property type="project" value="EnsemblFungi"/>
</dbReference>
<dbReference type="STRING" id="1064592.G0VBV7"/>
<dbReference type="Pfam" id="PF08737">
    <property type="entry name" value="Rgp1"/>
    <property type="match status" value="1"/>
</dbReference>
<dbReference type="AlphaFoldDB" id="G0VBV7"/>
<dbReference type="GO" id="GO:0005829">
    <property type="term" value="C:cytosol"/>
    <property type="evidence" value="ECO:0007669"/>
    <property type="project" value="GOC"/>
</dbReference>
<keyword evidence="2" id="KW-1185">Reference proteome</keyword>